<name>A0A940YED5_9BURK</name>
<dbReference type="EMBL" id="JAGQDD010000018">
    <property type="protein sequence ID" value="MBQ0932648.1"/>
    <property type="molecule type" value="Genomic_DNA"/>
</dbReference>
<evidence type="ECO:0000256" key="2">
    <source>
        <dbReference type="ARBA" id="ARBA00022692"/>
    </source>
</evidence>
<feature type="transmembrane region" description="Helical" evidence="6">
    <location>
        <begin position="166"/>
        <end position="187"/>
    </location>
</feature>
<dbReference type="GO" id="GO:0046872">
    <property type="term" value="F:metal ion binding"/>
    <property type="evidence" value="ECO:0007669"/>
    <property type="project" value="UniProtKB-KW"/>
</dbReference>
<feature type="transmembrane region" description="Helical" evidence="6">
    <location>
        <begin position="21"/>
        <end position="46"/>
    </location>
</feature>
<dbReference type="PANTHER" id="PTHR20855">
    <property type="entry name" value="ADIPOR/PROGESTIN RECEPTOR-RELATED"/>
    <property type="match status" value="1"/>
</dbReference>
<evidence type="ECO:0000313" key="7">
    <source>
        <dbReference type="EMBL" id="MBQ0932648.1"/>
    </source>
</evidence>
<feature type="transmembrane region" description="Helical" evidence="6">
    <location>
        <begin position="52"/>
        <end position="74"/>
    </location>
</feature>
<dbReference type="RefSeq" id="WP_210856359.1">
    <property type="nucleotide sequence ID" value="NZ_JAGQDD010000018.1"/>
</dbReference>
<feature type="binding site" evidence="5">
    <location>
        <position position="199"/>
    </location>
    <ligand>
        <name>Zn(2+)</name>
        <dbReference type="ChEBI" id="CHEBI:29105"/>
    </ligand>
</feature>
<keyword evidence="8" id="KW-1185">Reference proteome</keyword>
<comment type="caution">
    <text evidence="7">The sequence shown here is derived from an EMBL/GenBank/DDBJ whole genome shotgun (WGS) entry which is preliminary data.</text>
</comment>
<evidence type="ECO:0000256" key="3">
    <source>
        <dbReference type="ARBA" id="ARBA00022989"/>
    </source>
</evidence>
<feature type="transmembrane region" description="Helical" evidence="6">
    <location>
        <begin position="110"/>
        <end position="132"/>
    </location>
</feature>
<keyword evidence="5" id="KW-0862">Zinc</keyword>
<keyword evidence="4 6" id="KW-0472">Membrane</keyword>
<dbReference type="AlphaFoldDB" id="A0A940YED5"/>
<dbReference type="GO" id="GO:0016020">
    <property type="term" value="C:membrane"/>
    <property type="evidence" value="ECO:0007669"/>
    <property type="project" value="UniProtKB-SubCell"/>
</dbReference>
<dbReference type="Proteomes" id="UP000676246">
    <property type="component" value="Unassembled WGS sequence"/>
</dbReference>
<feature type="binding site" evidence="5">
    <location>
        <position position="72"/>
    </location>
    <ligand>
        <name>Zn(2+)</name>
        <dbReference type="ChEBI" id="CHEBI:29105"/>
    </ligand>
</feature>
<dbReference type="Pfam" id="PF03006">
    <property type="entry name" value="HlyIII"/>
    <property type="match status" value="1"/>
</dbReference>
<reference evidence="7 8" key="1">
    <citation type="submission" date="2021-04" db="EMBL/GenBank/DDBJ databases">
        <title>The genome sequence of Ideonella sp. 3Y2.</title>
        <authorList>
            <person name="Liu Y."/>
        </authorList>
    </citation>
    <scope>NUCLEOTIDE SEQUENCE [LARGE SCALE GENOMIC DNA]</scope>
    <source>
        <strain evidence="7 8">3Y2</strain>
    </source>
</reference>
<gene>
    <name evidence="7" type="ORF">KAK03_19390</name>
</gene>
<accession>A0A940YED5</accession>
<dbReference type="InterPro" id="IPR004254">
    <property type="entry name" value="AdipoR/HlyIII-related"/>
</dbReference>
<protein>
    <submittedName>
        <fullName evidence="7">Hemolysin III family protein</fullName>
    </submittedName>
</protein>
<sequence>MPPLPRPHTAREEHANAASHALGLLAAVLVLAMLASDLAAPLLALARAHQRIGLWVFGVTMGLCFAASALFHACADGPWRRALRRADHAAIYLFMAGSYTPFALRDVPGGDGWLVFGAVWVLATLGMAAKMLDRLRGKLLSTALYVGFGWVVVAALRPVLATLPPWPLLLVVGGALAYSVGTVFYLLDKRWRWGHLAWHLCVLAGCGCHAAAVLVSLR</sequence>
<keyword evidence="3 6" id="KW-1133">Transmembrane helix</keyword>
<dbReference type="PANTHER" id="PTHR20855:SF3">
    <property type="entry name" value="LD03007P"/>
    <property type="match status" value="1"/>
</dbReference>
<evidence type="ECO:0000256" key="5">
    <source>
        <dbReference type="PIRSR" id="PIRSR604254-1"/>
    </source>
</evidence>
<feature type="transmembrane region" description="Helical" evidence="6">
    <location>
        <begin position="86"/>
        <end position="104"/>
    </location>
</feature>
<organism evidence="7 8">
    <name type="scientific">Ideonella alba</name>
    <dbReference type="NCBI Taxonomy" id="2824118"/>
    <lineage>
        <taxon>Bacteria</taxon>
        <taxon>Pseudomonadati</taxon>
        <taxon>Pseudomonadota</taxon>
        <taxon>Betaproteobacteria</taxon>
        <taxon>Burkholderiales</taxon>
        <taxon>Sphaerotilaceae</taxon>
        <taxon>Ideonella</taxon>
    </lineage>
</organism>
<keyword evidence="5" id="KW-0479">Metal-binding</keyword>
<keyword evidence="2 6" id="KW-0812">Transmembrane</keyword>
<evidence type="ECO:0000256" key="4">
    <source>
        <dbReference type="ARBA" id="ARBA00023136"/>
    </source>
</evidence>
<evidence type="ECO:0000313" key="8">
    <source>
        <dbReference type="Proteomes" id="UP000676246"/>
    </source>
</evidence>
<evidence type="ECO:0000256" key="6">
    <source>
        <dbReference type="SAM" id="Phobius"/>
    </source>
</evidence>
<feature type="transmembrane region" description="Helical" evidence="6">
    <location>
        <begin position="196"/>
        <end position="217"/>
    </location>
</feature>
<proteinExistence type="predicted"/>
<feature type="binding site" evidence="5">
    <location>
        <position position="195"/>
    </location>
    <ligand>
        <name>Zn(2+)</name>
        <dbReference type="ChEBI" id="CHEBI:29105"/>
    </ligand>
</feature>
<comment type="subcellular location">
    <subcellularLocation>
        <location evidence="1">Membrane</location>
        <topology evidence="1">Multi-pass membrane protein</topology>
    </subcellularLocation>
</comment>
<evidence type="ECO:0000256" key="1">
    <source>
        <dbReference type="ARBA" id="ARBA00004141"/>
    </source>
</evidence>
<feature type="transmembrane region" description="Helical" evidence="6">
    <location>
        <begin position="139"/>
        <end position="160"/>
    </location>
</feature>